<dbReference type="SMART" id="SM00342">
    <property type="entry name" value="HTH_ARAC"/>
    <property type="match status" value="1"/>
</dbReference>
<comment type="caution">
    <text evidence="6">The sequence shown here is derived from an EMBL/GenBank/DDBJ whole genome shotgun (WGS) entry which is preliminary data.</text>
</comment>
<dbReference type="InterPro" id="IPR009057">
    <property type="entry name" value="Homeodomain-like_sf"/>
</dbReference>
<keyword evidence="1" id="KW-0805">Transcription regulation</keyword>
<dbReference type="PANTHER" id="PTHR46796:SF12">
    <property type="entry name" value="HTH-TYPE DNA-BINDING TRANSCRIPTIONAL ACTIVATOR EUTR"/>
    <property type="match status" value="1"/>
</dbReference>
<protein>
    <recommendedName>
        <fullName evidence="5">HTH araC/xylS-type domain-containing protein</fullName>
    </recommendedName>
</protein>
<dbReference type="PROSITE" id="PS01124">
    <property type="entry name" value="HTH_ARAC_FAMILY_2"/>
    <property type="match status" value="1"/>
</dbReference>
<dbReference type="PANTHER" id="PTHR46796">
    <property type="entry name" value="HTH-TYPE TRANSCRIPTIONAL ACTIVATOR RHAS-RELATED"/>
    <property type="match status" value="1"/>
</dbReference>
<dbReference type="PROSITE" id="PS00041">
    <property type="entry name" value="HTH_ARAC_FAMILY_1"/>
    <property type="match status" value="1"/>
</dbReference>
<evidence type="ECO:0000313" key="6">
    <source>
        <dbReference type="EMBL" id="GAA2213855.1"/>
    </source>
</evidence>
<evidence type="ECO:0000256" key="3">
    <source>
        <dbReference type="ARBA" id="ARBA00023159"/>
    </source>
</evidence>
<keyword evidence="7" id="KW-1185">Reference proteome</keyword>
<organism evidence="6 7">
    <name type="scientific">Nonomuraea monospora</name>
    <dbReference type="NCBI Taxonomy" id="568818"/>
    <lineage>
        <taxon>Bacteria</taxon>
        <taxon>Bacillati</taxon>
        <taxon>Actinomycetota</taxon>
        <taxon>Actinomycetes</taxon>
        <taxon>Streptosporangiales</taxon>
        <taxon>Streptosporangiaceae</taxon>
        <taxon>Nonomuraea</taxon>
    </lineage>
</organism>
<sequence length="323" mass="35052">MEPLTFESRDLGQTEEFLNKAYARMRIGSDVPSPRAVISRQVMGTVSIDRLRLEFAMSYDVNPLGKVCLCTVESGTIVQQVAGGDQEVFGPGDAVLFAPHDLPYTGQIRRSGYHIIMFDPALMQQVAGALPGRRPEPVRLLGHRPVSPAARQHLTRTIAYLRDDVLANPELAAQPLVVSTAGQLLAASVLVALPSNANADASAQDGRDAHPQALRRAIAHIDAHADEPLGIDDIATAARVSTRALQYAFRRHLDTTPLGYLRQVRLAHAHAELKAGDPRTTTVAAVAARWGFFHPGRFSLTYLAAYGRTPRETLHAPAEASPR</sequence>
<accession>A0ABN3CX93</accession>
<dbReference type="InterPro" id="IPR050204">
    <property type="entry name" value="AraC_XylS_family_regulators"/>
</dbReference>
<evidence type="ECO:0000256" key="4">
    <source>
        <dbReference type="ARBA" id="ARBA00023163"/>
    </source>
</evidence>
<dbReference type="RefSeq" id="WP_344490264.1">
    <property type="nucleotide sequence ID" value="NZ_BAAAQX010000036.1"/>
</dbReference>
<keyword evidence="4" id="KW-0804">Transcription</keyword>
<dbReference type="SUPFAM" id="SSF51215">
    <property type="entry name" value="Regulatory protein AraC"/>
    <property type="match status" value="1"/>
</dbReference>
<keyword evidence="2" id="KW-0238">DNA-binding</keyword>
<proteinExistence type="predicted"/>
<dbReference type="InterPro" id="IPR018062">
    <property type="entry name" value="HTH_AraC-typ_CS"/>
</dbReference>
<dbReference type="SUPFAM" id="SSF46689">
    <property type="entry name" value="Homeodomain-like"/>
    <property type="match status" value="1"/>
</dbReference>
<dbReference type="Proteomes" id="UP001499843">
    <property type="component" value="Unassembled WGS sequence"/>
</dbReference>
<dbReference type="InterPro" id="IPR037923">
    <property type="entry name" value="HTH-like"/>
</dbReference>
<feature type="domain" description="HTH araC/xylS-type" evidence="5">
    <location>
        <begin position="215"/>
        <end position="316"/>
    </location>
</feature>
<dbReference type="EMBL" id="BAAAQX010000036">
    <property type="protein sequence ID" value="GAA2213855.1"/>
    <property type="molecule type" value="Genomic_DNA"/>
</dbReference>
<dbReference type="InterPro" id="IPR018060">
    <property type="entry name" value="HTH_AraC"/>
</dbReference>
<evidence type="ECO:0000256" key="2">
    <source>
        <dbReference type="ARBA" id="ARBA00023125"/>
    </source>
</evidence>
<name>A0ABN3CX93_9ACTN</name>
<reference evidence="6 7" key="1">
    <citation type="journal article" date="2019" name="Int. J. Syst. Evol. Microbiol.">
        <title>The Global Catalogue of Microorganisms (GCM) 10K type strain sequencing project: providing services to taxonomists for standard genome sequencing and annotation.</title>
        <authorList>
            <consortium name="The Broad Institute Genomics Platform"/>
            <consortium name="The Broad Institute Genome Sequencing Center for Infectious Disease"/>
            <person name="Wu L."/>
            <person name="Ma J."/>
        </authorList>
    </citation>
    <scope>NUCLEOTIDE SEQUENCE [LARGE SCALE GENOMIC DNA]</scope>
    <source>
        <strain evidence="6 7">JCM 16114</strain>
    </source>
</reference>
<dbReference type="Pfam" id="PF12833">
    <property type="entry name" value="HTH_18"/>
    <property type="match status" value="1"/>
</dbReference>
<evidence type="ECO:0000256" key="1">
    <source>
        <dbReference type="ARBA" id="ARBA00023015"/>
    </source>
</evidence>
<evidence type="ECO:0000259" key="5">
    <source>
        <dbReference type="PROSITE" id="PS01124"/>
    </source>
</evidence>
<keyword evidence="3" id="KW-0010">Activator</keyword>
<evidence type="ECO:0000313" key="7">
    <source>
        <dbReference type="Proteomes" id="UP001499843"/>
    </source>
</evidence>
<gene>
    <name evidence="6" type="ORF">GCM10009850_093180</name>
</gene>
<dbReference type="Gene3D" id="1.10.10.60">
    <property type="entry name" value="Homeodomain-like"/>
    <property type="match status" value="1"/>
</dbReference>